<accession>A0AAN9KR74</accession>
<proteinExistence type="predicted"/>
<dbReference type="EMBL" id="JAYMYQ010000007">
    <property type="protein sequence ID" value="KAK7321251.1"/>
    <property type="molecule type" value="Genomic_DNA"/>
</dbReference>
<comment type="caution">
    <text evidence="1">The sequence shown here is derived from an EMBL/GenBank/DDBJ whole genome shotgun (WGS) entry which is preliminary data.</text>
</comment>
<name>A0AAN9KR74_CANGL</name>
<protein>
    <submittedName>
        <fullName evidence="1">Uncharacterized protein</fullName>
    </submittedName>
</protein>
<evidence type="ECO:0000313" key="2">
    <source>
        <dbReference type="Proteomes" id="UP001367508"/>
    </source>
</evidence>
<keyword evidence="2" id="KW-1185">Reference proteome</keyword>
<dbReference type="Proteomes" id="UP001367508">
    <property type="component" value="Unassembled WGS sequence"/>
</dbReference>
<evidence type="ECO:0000313" key="1">
    <source>
        <dbReference type="EMBL" id="KAK7321251.1"/>
    </source>
</evidence>
<reference evidence="1 2" key="1">
    <citation type="submission" date="2024-01" db="EMBL/GenBank/DDBJ databases">
        <title>The genomes of 5 underutilized Papilionoideae crops provide insights into root nodulation and disease resistanc.</title>
        <authorList>
            <person name="Jiang F."/>
        </authorList>
    </citation>
    <scope>NUCLEOTIDE SEQUENCE [LARGE SCALE GENOMIC DNA]</scope>
    <source>
        <strain evidence="1">LVBAO_FW01</strain>
        <tissue evidence="1">Leaves</tissue>
    </source>
</reference>
<dbReference type="AlphaFoldDB" id="A0AAN9KR74"/>
<sequence length="153" mass="17298">MMPQLGFREFGDLVSKPMHELYSQCSYELNVFPVLCCGLNANAILFSLISDFSPYSSTLPTKPRQEFEEEITPLGFSSHGSPCLIFTQLCLHVPKELEYLMGKVLHKKFHNSGSFHHRSSNCSVIIFSSFALPPVYDMGLFRTILTVLWNTGI</sequence>
<organism evidence="1 2">
    <name type="scientific">Canavalia gladiata</name>
    <name type="common">Sword bean</name>
    <name type="synonym">Dolichos gladiatus</name>
    <dbReference type="NCBI Taxonomy" id="3824"/>
    <lineage>
        <taxon>Eukaryota</taxon>
        <taxon>Viridiplantae</taxon>
        <taxon>Streptophyta</taxon>
        <taxon>Embryophyta</taxon>
        <taxon>Tracheophyta</taxon>
        <taxon>Spermatophyta</taxon>
        <taxon>Magnoliopsida</taxon>
        <taxon>eudicotyledons</taxon>
        <taxon>Gunneridae</taxon>
        <taxon>Pentapetalae</taxon>
        <taxon>rosids</taxon>
        <taxon>fabids</taxon>
        <taxon>Fabales</taxon>
        <taxon>Fabaceae</taxon>
        <taxon>Papilionoideae</taxon>
        <taxon>50 kb inversion clade</taxon>
        <taxon>NPAAA clade</taxon>
        <taxon>indigoferoid/millettioid clade</taxon>
        <taxon>Phaseoleae</taxon>
        <taxon>Canavalia</taxon>
    </lineage>
</organism>
<gene>
    <name evidence="1" type="ORF">VNO77_31708</name>
</gene>